<dbReference type="GO" id="GO:0045454">
    <property type="term" value="P:cell redox homeostasis"/>
    <property type="evidence" value="ECO:0007669"/>
    <property type="project" value="TreeGrafter"/>
</dbReference>
<sequence>MASRVVSCTTCGTRNRVPVTAGGRPRCAACHADLPWVVDVSGTEFAAAVEGSAVPVLVDVWAPWCGPCRQVSPVVEQLGRENAGRLKVAKVNSDLAPEVAVRHNISGIPTLLLYSGGREVSRVVGAQPAGQLRRWLTDALASI</sequence>
<accession>A0A3N4ZC56</accession>
<feature type="domain" description="Thioredoxin" evidence="7">
    <location>
        <begin position="23"/>
        <end position="141"/>
    </location>
</feature>
<evidence type="ECO:0000256" key="4">
    <source>
        <dbReference type="ARBA" id="ARBA00023157"/>
    </source>
</evidence>
<evidence type="ECO:0000313" key="9">
    <source>
        <dbReference type="Proteomes" id="UP000280726"/>
    </source>
</evidence>
<reference evidence="8 9" key="1">
    <citation type="submission" date="2018-11" db="EMBL/GenBank/DDBJ databases">
        <title>Sequencing the genomes of 1000 actinobacteria strains.</title>
        <authorList>
            <person name="Klenk H.-P."/>
        </authorList>
    </citation>
    <scope>NUCLEOTIDE SEQUENCE [LARGE SCALE GENOMIC DNA]</scope>
    <source>
        <strain evidence="8 9">DSM 14418</strain>
    </source>
</reference>
<dbReference type="InterPro" id="IPR013766">
    <property type="entry name" value="Thioredoxin_domain"/>
</dbReference>
<dbReference type="PRINTS" id="PR00421">
    <property type="entry name" value="THIOREDOXIN"/>
</dbReference>
<evidence type="ECO:0000313" key="8">
    <source>
        <dbReference type="EMBL" id="RPF28880.1"/>
    </source>
</evidence>
<evidence type="ECO:0000256" key="6">
    <source>
        <dbReference type="NCBIfam" id="TIGR01068"/>
    </source>
</evidence>
<organism evidence="8 9">
    <name type="scientific">Georgenia muralis</name>
    <dbReference type="NCBI Taxonomy" id="154117"/>
    <lineage>
        <taxon>Bacteria</taxon>
        <taxon>Bacillati</taxon>
        <taxon>Actinomycetota</taxon>
        <taxon>Actinomycetes</taxon>
        <taxon>Micrococcales</taxon>
        <taxon>Bogoriellaceae</taxon>
        <taxon>Georgenia</taxon>
    </lineage>
</organism>
<comment type="caution">
    <text evidence="8">The sequence shown here is derived from an EMBL/GenBank/DDBJ whole genome shotgun (WGS) entry which is preliminary data.</text>
</comment>
<evidence type="ECO:0000259" key="7">
    <source>
        <dbReference type="PROSITE" id="PS51352"/>
    </source>
</evidence>
<dbReference type="GO" id="GO:0005829">
    <property type="term" value="C:cytosol"/>
    <property type="evidence" value="ECO:0007669"/>
    <property type="project" value="TreeGrafter"/>
</dbReference>
<evidence type="ECO:0000256" key="1">
    <source>
        <dbReference type="ARBA" id="ARBA00008987"/>
    </source>
</evidence>
<dbReference type="PANTHER" id="PTHR45663">
    <property type="entry name" value="GEO12009P1"/>
    <property type="match status" value="1"/>
</dbReference>
<comment type="similarity">
    <text evidence="1">Belongs to the thioredoxin family.</text>
</comment>
<keyword evidence="9" id="KW-1185">Reference proteome</keyword>
<keyword evidence="5" id="KW-0676">Redox-active center</keyword>
<name>A0A3N4ZC56_9MICO</name>
<protein>
    <recommendedName>
        <fullName evidence="6">Thioredoxin</fullName>
    </recommendedName>
</protein>
<dbReference type="EMBL" id="RKRA01000001">
    <property type="protein sequence ID" value="RPF28880.1"/>
    <property type="molecule type" value="Genomic_DNA"/>
</dbReference>
<dbReference type="Proteomes" id="UP000280726">
    <property type="component" value="Unassembled WGS sequence"/>
</dbReference>
<evidence type="ECO:0000256" key="2">
    <source>
        <dbReference type="ARBA" id="ARBA00022448"/>
    </source>
</evidence>
<evidence type="ECO:0000256" key="5">
    <source>
        <dbReference type="ARBA" id="ARBA00023284"/>
    </source>
</evidence>
<dbReference type="PANTHER" id="PTHR45663:SF11">
    <property type="entry name" value="GEO12009P1"/>
    <property type="match status" value="1"/>
</dbReference>
<dbReference type="InterPro" id="IPR017937">
    <property type="entry name" value="Thioredoxin_CS"/>
</dbReference>
<dbReference type="FunFam" id="3.40.30.10:FF:000001">
    <property type="entry name" value="Thioredoxin"/>
    <property type="match status" value="1"/>
</dbReference>
<gene>
    <name evidence="8" type="ORF">EDD32_3429</name>
</gene>
<dbReference type="CDD" id="cd02947">
    <property type="entry name" value="TRX_family"/>
    <property type="match status" value="1"/>
</dbReference>
<dbReference type="InterPro" id="IPR005746">
    <property type="entry name" value="Thioredoxin"/>
</dbReference>
<dbReference type="SUPFAM" id="SSF52833">
    <property type="entry name" value="Thioredoxin-like"/>
    <property type="match status" value="1"/>
</dbReference>
<keyword evidence="3" id="KW-0249">Electron transport</keyword>
<dbReference type="NCBIfam" id="TIGR01068">
    <property type="entry name" value="thioredoxin"/>
    <property type="match status" value="1"/>
</dbReference>
<dbReference type="PROSITE" id="PS51352">
    <property type="entry name" value="THIOREDOXIN_2"/>
    <property type="match status" value="1"/>
</dbReference>
<keyword evidence="2" id="KW-0813">Transport</keyword>
<evidence type="ECO:0000256" key="3">
    <source>
        <dbReference type="ARBA" id="ARBA00022982"/>
    </source>
</evidence>
<dbReference type="PROSITE" id="PS00194">
    <property type="entry name" value="THIOREDOXIN_1"/>
    <property type="match status" value="1"/>
</dbReference>
<dbReference type="Gene3D" id="3.40.30.10">
    <property type="entry name" value="Glutaredoxin"/>
    <property type="match status" value="1"/>
</dbReference>
<dbReference type="OrthoDB" id="9790390at2"/>
<proteinExistence type="inferred from homology"/>
<dbReference type="InterPro" id="IPR036249">
    <property type="entry name" value="Thioredoxin-like_sf"/>
</dbReference>
<dbReference type="GO" id="GO:0015035">
    <property type="term" value="F:protein-disulfide reductase activity"/>
    <property type="evidence" value="ECO:0007669"/>
    <property type="project" value="UniProtKB-UniRule"/>
</dbReference>
<keyword evidence="4" id="KW-1015">Disulfide bond</keyword>
<dbReference type="Pfam" id="PF00085">
    <property type="entry name" value="Thioredoxin"/>
    <property type="match status" value="1"/>
</dbReference>
<dbReference type="AlphaFoldDB" id="A0A3N4ZC56"/>